<feature type="transmembrane region" description="Helical" evidence="5">
    <location>
        <begin position="188"/>
        <end position="206"/>
    </location>
</feature>
<evidence type="ECO:0000256" key="4">
    <source>
        <dbReference type="ARBA" id="ARBA00023136"/>
    </source>
</evidence>
<dbReference type="InterPro" id="IPR011701">
    <property type="entry name" value="MFS"/>
</dbReference>
<evidence type="ECO:0000256" key="5">
    <source>
        <dbReference type="SAM" id="Phobius"/>
    </source>
</evidence>
<accession>A0A176Y851</accession>
<organism evidence="7 8">
    <name type="scientific">Bradyrhizobium centrolobii</name>
    <dbReference type="NCBI Taxonomy" id="1505087"/>
    <lineage>
        <taxon>Bacteria</taxon>
        <taxon>Pseudomonadati</taxon>
        <taxon>Pseudomonadota</taxon>
        <taxon>Alphaproteobacteria</taxon>
        <taxon>Hyphomicrobiales</taxon>
        <taxon>Nitrobacteraceae</taxon>
        <taxon>Bradyrhizobium</taxon>
    </lineage>
</organism>
<sequence length="454" mass="45643">MVLTACVLASSMAFIDGTALPVALPRLRADFGADLASVQWVLNGYMLALASLTLIGGALADVYGKARMLGLGCVLFGLASAACALAPSPAWLIAARVAQGAAAAIVTPASLALIGATYPRAERNRAIGIWAAASALTTAGGPVLGGWLTETFGWPSVFWINPPLALVALGVLLVFAPKDGRIQRRFDVIGAAILASAIGALTWALSQIGPSEAQAAADTPARPGTVLAIVAGLGIAGLAIYGFWELRSEHPMTPPRLVENRAFLGLNVATLMVYAGVSIMFFLLPFDLVDRRALSSTDAGLAFLPFTLGVGFLSNFFGGLADKIGARAMLIAGSAGAALAYILMALGRDESLMLGVIGPMTLLGLSFAVLVAPLTASVMSSVDQADEGVASGINNAASRIAQLAGVALAAGVASFASGYEVGLAVAAATSIGGALTASMTLTAAAAKAGGSRGA</sequence>
<feature type="transmembrane region" description="Helical" evidence="5">
    <location>
        <begin position="93"/>
        <end position="114"/>
    </location>
</feature>
<feature type="transmembrane region" description="Helical" evidence="5">
    <location>
        <begin position="425"/>
        <end position="446"/>
    </location>
</feature>
<evidence type="ECO:0000313" key="8">
    <source>
        <dbReference type="Proteomes" id="UP000076959"/>
    </source>
</evidence>
<proteinExistence type="predicted"/>
<dbReference type="PROSITE" id="PS50850">
    <property type="entry name" value="MFS"/>
    <property type="match status" value="1"/>
</dbReference>
<feature type="transmembrane region" description="Helical" evidence="5">
    <location>
        <begin position="69"/>
        <end position="87"/>
    </location>
</feature>
<dbReference type="Pfam" id="PF07690">
    <property type="entry name" value="MFS_1"/>
    <property type="match status" value="2"/>
</dbReference>
<feature type="transmembrane region" description="Helical" evidence="5">
    <location>
        <begin position="157"/>
        <end position="176"/>
    </location>
</feature>
<dbReference type="SUPFAM" id="SSF103473">
    <property type="entry name" value="MFS general substrate transporter"/>
    <property type="match status" value="1"/>
</dbReference>
<dbReference type="PANTHER" id="PTHR42718:SF42">
    <property type="entry name" value="EXPORT PROTEIN"/>
    <property type="match status" value="1"/>
</dbReference>
<feature type="transmembrane region" description="Helical" evidence="5">
    <location>
        <begin position="45"/>
        <end position="62"/>
    </location>
</feature>
<dbReference type="Gene3D" id="1.20.1720.10">
    <property type="entry name" value="Multidrug resistance protein D"/>
    <property type="match status" value="1"/>
</dbReference>
<feature type="transmembrane region" description="Helical" evidence="5">
    <location>
        <begin position="264"/>
        <end position="284"/>
    </location>
</feature>
<evidence type="ECO:0000259" key="6">
    <source>
        <dbReference type="PROSITE" id="PS50850"/>
    </source>
</evidence>
<evidence type="ECO:0000313" key="7">
    <source>
        <dbReference type="EMBL" id="OAE99637.1"/>
    </source>
</evidence>
<evidence type="ECO:0000256" key="1">
    <source>
        <dbReference type="ARBA" id="ARBA00004141"/>
    </source>
</evidence>
<dbReference type="GO" id="GO:0016020">
    <property type="term" value="C:membrane"/>
    <property type="evidence" value="ECO:0007669"/>
    <property type="project" value="UniProtKB-SubCell"/>
</dbReference>
<evidence type="ECO:0000256" key="3">
    <source>
        <dbReference type="ARBA" id="ARBA00022989"/>
    </source>
</evidence>
<keyword evidence="3 5" id="KW-1133">Transmembrane helix</keyword>
<feature type="transmembrane region" description="Helical" evidence="5">
    <location>
        <begin position="352"/>
        <end position="379"/>
    </location>
</feature>
<feature type="domain" description="Major facilitator superfamily (MFS) profile" evidence="6">
    <location>
        <begin position="2"/>
        <end position="445"/>
    </location>
</feature>
<feature type="transmembrane region" description="Helical" evidence="5">
    <location>
        <begin position="226"/>
        <end position="244"/>
    </location>
</feature>
<dbReference type="Proteomes" id="UP000076959">
    <property type="component" value="Unassembled WGS sequence"/>
</dbReference>
<gene>
    <name evidence="7" type="ORF">AYJ54_32610</name>
</gene>
<protein>
    <submittedName>
        <fullName evidence="7">Arabinose ABC transporter permease</fullName>
    </submittedName>
</protein>
<dbReference type="CDD" id="cd17321">
    <property type="entry name" value="MFS_MMR_MDR_like"/>
    <property type="match status" value="1"/>
</dbReference>
<dbReference type="AlphaFoldDB" id="A0A176Y851"/>
<feature type="transmembrane region" description="Helical" evidence="5">
    <location>
        <begin position="400"/>
        <end position="419"/>
    </location>
</feature>
<dbReference type="PANTHER" id="PTHR42718">
    <property type="entry name" value="MAJOR FACILITATOR SUPERFAMILY MULTIDRUG TRANSPORTER MFSC"/>
    <property type="match status" value="1"/>
</dbReference>
<dbReference type="Gene3D" id="1.20.1250.20">
    <property type="entry name" value="MFS general substrate transporter like domains"/>
    <property type="match status" value="1"/>
</dbReference>
<feature type="transmembrane region" description="Helical" evidence="5">
    <location>
        <begin position="299"/>
        <end position="321"/>
    </location>
</feature>
<dbReference type="STRING" id="1505087.AYJ54_32610"/>
<dbReference type="RefSeq" id="WP_245329283.1">
    <property type="nucleotide sequence ID" value="NZ_LUUB01000118.1"/>
</dbReference>
<dbReference type="InterPro" id="IPR036259">
    <property type="entry name" value="MFS_trans_sf"/>
</dbReference>
<feature type="transmembrane region" description="Helical" evidence="5">
    <location>
        <begin position="328"/>
        <end position="346"/>
    </location>
</feature>
<dbReference type="InterPro" id="IPR020846">
    <property type="entry name" value="MFS_dom"/>
</dbReference>
<keyword evidence="4 5" id="KW-0472">Membrane</keyword>
<keyword evidence="2 5" id="KW-0812">Transmembrane</keyword>
<comment type="caution">
    <text evidence="7">The sequence shown here is derived from an EMBL/GenBank/DDBJ whole genome shotgun (WGS) entry which is preliminary data.</text>
</comment>
<dbReference type="GO" id="GO:0022857">
    <property type="term" value="F:transmembrane transporter activity"/>
    <property type="evidence" value="ECO:0007669"/>
    <property type="project" value="InterPro"/>
</dbReference>
<feature type="transmembrane region" description="Helical" evidence="5">
    <location>
        <begin position="126"/>
        <end position="145"/>
    </location>
</feature>
<keyword evidence="8" id="KW-1185">Reference proteome</keyword>
<comment type="subcellular location">
    <subcellularLocation>
        <location evidence="1">Membrane</location>
        <topology evidence="1">Multi-pass membrane protein</topology>
    </subcellularLocation>
</comment>
<dbReference type="EMBL" id="LUUB01000118">
    <property type="protein sequence ID" value="OAE99637.1"/>
    <property type="molecule type" value="Genomic_DNA"/>
</dbReference>
<reference evidence="7 8" key="1">
    <citation type="submission" date="2016-03" db="EMBL/GenBank/DDBJ databases">
        <title>Draft Genome Sequence of the Strain BR 10245 (Bradyrhizobium sp.) isolated from nodules of Centrolobium paraense.</title>
        <authorList>
            <person name="Simoes-Araujo J.L.Sr."/>
            <person name="Barauna A.C."/>
            <person name="Silva K."/>
            <person name="Zilli J.E."/>
        </authorList>
    </citation>
    <scope>NUCLEOTIDE SEQUENCE [LARGE SCALE GENOMIC DNA]</scope>
    <source>
        <strain evidence="7 8">BR 10245</strain>
    </source>
</reference>
<evidence type="ECO:0000256" key="2">
    <source>
        <dbReference type="ARBA" id="ARBA00022692"/>
    </source>
</evidence>
<name>A0A176Y851_9BRAD</name>